<organism evidence="2 3">
    <name type="scientific">Pseudobythopirellula maris</name>
    <dbReference type="NCBI Taxonomy" id="2527991"/>
    <lineage>
        <taxon>Bacteria</taxon>
        <taxon>Pseudomonadati</taxon>
        <taxon>Planctomycetota</taxon>
        <taxon>Planctomycetia</taxon>
        <taxon>Pirellulales</taxon>
        <taxon>Lacipirellulaceae</taxon>
        <taxon>Pseudobythopirellula</taxon>
    </lineage>
</organism>
<reference evidence="2 3" key="1">
    <citation type="submission" date="2019-02" db="EMBL/GenBank/DDBJ databases">
        <title>Deep-cultivation of Planctomycetes and their phenomic and genomic characterization uncovers novel biology.</title>
        <authorList>
            <person name="Wiegand S."/>
            <person name="Jogler M."/>
            <person name="Boedeker C."/>
            <person name="Pinto D."/>
            <person name="Vollmers J."/>
            <person name="Rivas-Marin E."/>
            <person name="Kohn T."/>
            <person name="Peeters S.H."/>
            <person name="Heuer A."/>
            <person name="Rast P."/>
            <person name="Oberbeckmann S."/>
            <person name="Bunk B."/>
            <person name="Jeske O."/>
            <person name="Meyerdierks A."/>
            <person name="Storesund J.E."/>
            <person name="Kallscheuer N."/>
            <person name="Luecker S."/>
            <person name="Lage O.M."/>
            <person name="Pohl T."/>
            <person name="Merkel B.J."/>
            <person name="Hornburger P."/>
            <person name="Mueller R.-W."/>
            <person name="Bruemmer F."/>
            <person name="Labrenz M."/>
            <person name="Spormann A.M."/>
            <person name="Op Den Camp H."/>
            <person name="Overmann J."/>
            <person name="Amann R."/>
            <person name="Jetten M.S.M."/>
            <person name="Mascher T."/>
            <person name="Medema M.H."/>
            <person name="Devos D.P."/>
            <person name="Kaster A.-K."/>
            <person name="Ovreas L."/>
            <person name="Rohde M."/>
            <person name="Galperin M.Y."/>
            <person name="Jogler C."/>
        </authorList>
    </citation>
    <scope>NUCLEOTIDE SEQUENCE [LARGE SCALE GENOMIC DNA]</scope>
    <source>
        <strain evidence="2 3">Mal64</strain>
    </source>
</reference>
<dbReference type="RefSeq" id="WP_146396711.1">
    <property type="nucleotide sequence ID" value="NZ_SJPQ01000001.1"/>
</dbReference>
<comment type="caution">
    <text evidence="2">The sequence shown here is derived from an EMBL/GenBank/DDBJ whole genome shotgun (WGS) entry which is preliminary data.</text>
</comment>
<evidence type="ECO:0008006" key="4">
    <source>
        <dbReference type="Google" id="ProtNLM"/>
    </source>
</evidence>
<proteinExistence type="predicted"/>
<dbReference type="AlphaFoldDB" id="A0A5C5ZVC8"/>
<dbReference type="EMBL" id="SJPQ01000001">
    <property type="protein sequence ID" value="TWT90173.1"/>
    <property type="molecule type" value="Genomic_DNA"/>
</dbReference>
<dbReference type="Proteomes" id="UP000315440">
    <property type="component" value="Unassembled WGS sequence"/>
</dbReference>
<accession>A0A5C5ZVC8</accession>
<evidence type="ECO:0000313" key="2">
    <source>
        <dbReference type="EMBL" id="TWT90173.1"/>
    </source>
</evidence>
<evidence type="ECO:0000256" key="1">
    <source>
        <dbReference type="SAM" id="MobiDB-lite"/>
    </source>
</evidence>
<sequence>MMRCTECGGPLRADEISPASTADGRLAKGRVVAGAATLAEAGYLASVLQAEGIESDVLPREAFDAASGSWSCSFVLRVAQQDLARAEELAHSEAAAFNTDDETDGQRPAGDQGDPYTAWRPLVVVTVVGAALFAIADYLSDRQAVGPRAGAAQGDGQGLAAAVGALGEPLLTPPGPGGGRSRLSLNHDRGVWVLESDADGDGLFERRRLFPAPTLEAAAAGG</sequence>
<keyword evidence="3" id="KW-1185">Reference proteome</keyword>
<name>A0A5C5ZVC8_9BACT</name>
<feature type="region of interest" description="Disordered" evidence="1">
    <location>
        <begin position="94"/>
        <end position="115"/>
    </location>
</feature>
<dbReference type="OrthoDB" id="9856316at2"/>
<evidence type="ECO:0000313" key="3">
    <source>
        <dbReference type="Proteomes" id="UP000315440"/>
    </source>
</evidence>
<gene>
    <name evidence="2" type="ORF">Mal64_05570</name>
</gene>
<protein>
    <recommendedName>
        <fullName evidence="4">DUF2007 domain-containing protein</fullName>
    </recommendedName>
</protein>